<gene>
    <name evidence="1" type="ORF">C2E21_4342</name>
</gene>
<accession>A0A2P6TTW6</accession>
<evidence type="ECO:0000313" key="1">
    <source>
        <dbReference type="EMBL" id="PRW57466.1"/>
    </source>
</evidence>
<dbReference type="AlphaFoldDB" id="A0A2P6TTW6"/>
<dbReference type="Proteomes" id="UP000239899">
    <property type="component" value="Unassembled WGS sequence"/>
</dbReference>
<dbReference type="OrthoDB" id="520489at2759"/>
<proteinExistence type="predicted"/>
<sequence length="101" mass="11791">MLTCIIWREEPPARGQDHAYYMRRYNMRRWLWMSYMRLAWEPATHRKFQPAFRAAARTLLLAAHRISHQPERSTAAGLGALPQDVLLNIIGIAAYPTLAWV</sequence>
<comment type="caution">
    <text evidence="1">The sequence shown here is derived from an EMBL/GenBank/DDBJ whole genome shotgun (WGS) entry which is preliminary data.</text>
</comment>
<protein>
    <submittedName>
        <fullName evidence="1">von Hippel-Lindau disease tumor suppressor,beta alpha domain</fullName>
    </submittedName>
</protein>
<evidence type="ECO:0000313" key="2">
    <source>
        <dbReference type="Proteomes" id="UP000239899"/>
    </source>
</evidence>
<name>A0A2P6TTW6_CHLSO</name>
<reference evidence="1 2" key="1">
    <citation type="journal article" date="2018" name="Plant J.">
        <title>Genome sequences of Chlorella sorokiniana UTEX 1602 and Micractinium conductrix SAG 241.80: implications to maltose excretion by a green alga.</title>
        <authorList>
            <person name="Arriola M.B."/>
            <person name="Velmurugan N."/>
            <person name="Zhang Y."/>
            <person name="Plunkett M.H."/>
            <person name="Hondzo H."/>
            <person name="Barney B.M."/>
        </authorList>
    </citation>
    <scope>NUCLEOTIDE SEQUENCE [LARGE SCALE GENOMIC DNA]</scope>
    <source>
        <strain evidence="2">UTEX 1602</strain>
    </source>
</reference>
<dbReference type="EMBL" id="LHPG02000007">
    <property type="protein sequence ID" value="PRW57466.1"/>
    <property type="molecule type" value="Genomic_DNA"/>
</dbReference>
<organism evidence="1 2">
    <name type="scientific">Chlorella sorokiniana</name>
    <name type="common">Freshwater green alga</name>
    <dbReference type="NCBI Taxonomy" id="3076"/>
    <lineage>
        <taxon>Eukaryota</taxon>
        <taxon>Viridiplantae</taxon>
        <taxon>Chlorophyta</taxon>
        <taxon>core chlorophytes</taxon>
        <taxon>Trebouxiophyceae</taxon>
        <taxon>Chlorellales</taxon>
        <taxon>Chlorellaceae</taxon>
        <taxon>Chlorella clade</taxon>
        <taxon>Chlorella</taxon>
    </lineage>
</organism>
<keyword evidence="2" id="KW-1185">Reference proteome</keyword>